<name>A0ABM8Z171_9PROT</name>
<proteinExistence type="predicted"/>
<dbReference type="Gene3D" id="2.40.50.100">
    <property type="match status" value="2"/>
</dbReference>
<gene>
    <name evidence="4" type="ORF">NTG6680_2366</name>
</gene>
<feature type="domain" description="Mop" evidence="3">
    <location>
        <begin position="2"/>
        <end position="67"/>
    </location>
</feature>
<evidence type="ECO:0000313" key="5">
    <source>
        <dbReference type="Proteomes" id="UP000839052"/>
    </source>
</evidence>
<keyword evidence="1 2" id="KW-0500">Molybdenum</keyword>
<organism evidence="4 5">
    <name type="scientific">Candidatus Nitrotoga arctica</name>
    <dbReference type="NCBI Taxonomy" id="453162"/>
    <lineage>
        <taxon>Bacteria</taxon>
        <taxon>Pseudomonadati</taxon>
        <taxon>Pseudomonadota</taxon>
        <taxon>Betaproteobacteria</taxon>
        <taxon>Nitrosomonadales</taxon>
        <taxon>Gallionellaceae</taxon>
        <taxon>Candidatus Nitrotoga</taxon>
    </lineage>
</organism>
<evidence type="ECO:0000256" key="1">
    <source>
        <dbReference type="ARBA" id="ARBA00022505"/>
    </source>
</evidence>
<evidence type="ECO:0000313" key="4">
    <source>
        <dbReference type="EMBL" id="CAG9933615.1"/>
    </source>
</evidence>
<sequence length="141" mass="14218">MKTSARNQFQGKVTNVKQGSVNDEVELEVAGGKIVAIVTHESADGLGLQVGAKAFALIKSSSIIIATDNKGAKFSARNSLNGTISQVKSGAVNSEVIIGLEGGASVAAIVTNESCKSLGLAVGMPATAIFKASSVIIGTQT</sequence>
<feature type="domain" description="Mop" evidence="3">
    <location>
        <begin position="73"/>
        <end position="139"/>
    </location>
</feature>
<dbReference type="PROSITE" id="PS51866">
    <property type="entry name" value="MOP"/>
    <property type="match status" value="2"/>
</dbReference>
<dbReference type="InterPro" id="IPR005116">
    <property type="entry name" value="Transp-assoc_OB_typ1"/>
</dbReference>
<dbReference type="InterPro" id="IPR008995">
    <property type="entry name" value="Mo/tungstate-bd_C_term_dom"/>
</dbReference>
<evidence type="ECO:0000256" key="2">
    <source>
        <dbReference type="PROSITE-ProRule" id="PRU01213"/>
    </source>
</evidence>
<protein>
    <submittedName>
        <fullName evidence="4">Molybdate-binding domain of ModE</fullName>
    </submittedName>
</protein>
<dbReference type="PANTHER" id="PTHR30432">
    <property type="entry name" value="TRANSCRIPTIONAL REGULATOR MODE"/>
    <property type="match status" value="1"/>
</dbReference>
<dbReference type="Proteomes" id="UP000839052">
    <property type="component" value="Chromosome"/>
</dbReference>
<dbReference type="Pfam" id="PF03459">
    <property type="entry name" value="TOBE"/>
    <property type="match status" value="2"/>
</dbReference>
<dbReference type="EMBL" id="OU912926">
    <property type="protein sequence ID" value="CAG9933615.1"/>
    <property type="molecule type" value="Genomic_DNA"/>
</dbReference>
<evidence type="ECO:0000259" key="3">
    <source>
        <dbReference type="PROSITE" id="PS51866"/>
    </source>
</evidence>
<accession>A0ABM8Z171</accession>
<dbReference type="InterPro" id="IPR051815">
    <property type="entry name" value="Molybdate_resp_trans_reg"/>
</dbReference>
<dbReference type="InterPro" id="IPR004606">
    <property type="entry name" value="Mop_domain"/>
</dbReference>
<dbReference type="RefSeq" id="WP_239797374.1">
    <property type="nucleotide sequence ID" value="NZ_OU912926.1"/>
</dbReference>
<dbReference type="SUPFAM" id="SSF50331">
    <property type="entry name" value="MOP-like"/>
    <property type="match status" value="2"/>
</dbReference>
<reference evidence="4 5" key="1">
    <citation type="submission" date="2021-10" db="EMBL/GenBank/DDBJ databases">
        <authorList>
            <person name="Koch H."/>
        </authorList>
    </citation>
    <scope>NUCLEOTIDE SEQUENCE [LARGE SCALE GENOMIC DNA]</scope>
    <source>
        <strain evidence="4">6680</strain>
    </source>
</reference>
<dbReference type="PANTHER" id="PTHR30432:SF1">
    <property type="entry name" value="DNA-BINDING TRANSCRIPTIONAL DUAL REGULATOR MODE"/>
    <property type="match status" value="1"/>
</dbReference>
<keyword evidence="5" id="KW-1185">Reference proteome</keyword>
<dbReference type="NCBIfam" id="TIGR00638">
    <property type="entry name" value="Mop"/>
    <property type="match status" value="2"/>
</dbReference>